<name>A0ABQ4SP00_9HYPH</name>
<keyword evidence="2" id="KW-1185">Reference proteome</keyword>
<dbReference type="Proteomes" id="UP001055153">
    <property type="component" value="Unassembled WGS sequence"/>
</dbReference>
<reference evidence="1" key="2">
    <citation type="submission" date="2021-08" db="EMBL/GenBank/DDBJ databases">
        <authorList>
            <person name="Tani A."/>
            <person name="Ola A."/>
            <person name="Ogura Y."/>
            <person name="Katsura K."/>
            <person name="Hayashi T."/>
        </authorList>
    </citation>
    <scope>NUCLEOTIDE SEQUENCE</scope>
    <source>
        <strain evidence="1">DSM 17168</strain>
    </source>
</reference>
<proteinExistence type="predicted"/>
<gene>
    <name evidence="1" type="ORF">GMJLKIPL_6129</name>
</gene>
<evidence type="ECO:0000313" key="1">
    <source>
        <dbReference type="EMBL" id="GJE04168.1"/>
    </source>
</evidence>
<dbReference type="EMBL" id="BPQQ01000105">
    <property type="protein sequence ID" value="GJE04168.1"/>
    <property type="molecule type" value="Genomic_DNA"/>
</dbReference>
<sequence>MSPEPITLTSLLRNIAERLGDAAAIARAAVTCAECGSEHEAVRLSLDLDERLHEAEALHRAVTLIARLPSGRG</sequence>
<organism evidence="1 2">
    <name type="scientific">Methylobacterium isbiliense</name>
    <dbReference type="NCBI Taxonomy" id="315478"/>
    <lineage>
        <taxon>Bacteria</taxon>
        <taxon>Pseudomonadati</taxon>
        <taxon>Pseudomonadota</taxon>
        <taxon>Alphaproteobacteria</taxon>
        <taxon>Hyphomicrobiales</taxon>
        <taxon>Methylobacteriaceae</taxon>
        <taxon>Methylobacterium</taxon>
    </lineage>
</organism>
<dbReference type="RefSeq" id="WP_238241537.1">
    <property type="nucleotide sequence ID" value="NZ_BPQQ01000105.1"/>
</dbReference>
<protein>
    <submittedName>
        <fullName evidence="1">Uncharacterized protein</fullName>
    </submittedName>
</protein>
<evidence type="ECO:0000313" key="2">
    <source>
        <dbReference type="Proteomes" id="UP001055153"/>
    </source>
</evidence>
<reference evidence="1" key="1">
    <citation type="journal article" date="2021" name="Front. Microbiol.">
        <title>Comprehensive Comparative Genomics and Phenotyping of Methylobacterium Species.</title>
        <authorList>
            <person name="Alessa O."/>
            <person name="Ogura Y."/>
            <person name="Fujitani Y."/>
            <person name="Takami H."/>
            <person name="Hayashi T."/>
            <person name="Sahin N."/>
            <person name="Tani A."/>
        </authorList>
    </citation>
    <scope>NUCLEOTIDE SEQUENCE</scope>
    <source>
        <strain evidence="1">DSM 17168</strain>
    </source>
</reference>
<accession>A0ABQ4SP00</accession>
<comment type="caution">
    <text evidence="1">The sequence shown here is derived from an EMBL/GenBank/DDBJ whole genome shotgun (WGS) entry which is preliminary data.</text>
</comment>